<feature type="compositionally biased region" description="Low complexity" evidence="5">
    <location>
        <begin position="100"/>
        <end position="116"/>
    </location>
</feature>
<keyword evidence="3 6" id="KW-1133">Transmembrane helix</keyword>
<dbReference type="Proteomes" id="UP001321498">
    <property type="component" value="Chromosome"/>
</dbReference>
<evidence type="ECO:0000313" key="8">
    <source>
        <dbReference type="Proteomes" id="UP001321498"/>
    </source>
</evidence>
<accession>A0ABM8GGN1</accession>
<keyword evidence="8" id="KW-1185">Reference proteome</keyword>
<protein>
    <submittedName>
        <fullName evidence="7">Uncharacterized protein</fullName>
    </submittedName>
</protein>
<evidence type="ECO:0000256" key="4">
    <source>
        <dbReference type="ARBA" id="ARBA00023136"/>
    </source>
</evidence>
<evidence type="ECO:0000256" key="5">
    <source>
        <dbReference type="SAM" id="MobiDB-lite"/>
    </source>
</evidence>
<evidence type="ECO:0000313" key="7">
    <source>
        <dbReference type="EMBL" id="BDZ47495.1"/>
    </source>
</evidence>
<reference evidence="8" key="1">
    <citation type="journal article" date="2019" name="Int. J. Syst. Evol. Microbiol.">
        <title>The Global Catalogue of Microorganisms (GCM) 10K type strain sequencing project: providing services to taxonomists for standard genome sequencing and annotation.</title>
        <authorList>
            <consortium name="The Broad Institute Genomics Platform"/>
            <consortium name="The Broad Institute Genome Sequencing Center for Infectious Disease"/>
            <person name="Wu L."/>
            <person name="Ma J."/>
        </authorList>
    </citation>
    <scope>NUCLEOTIDE SEQUENCE [LARGE SCALE GENOMIC DNA]</scope>
    <source>
        <strain evidence="8">NBRC 108725</strain>
    </source>
</reference>
<feature type="region of interest" description="Disordered" evidence="5">
    <location>
        <begin position="90"/>
        <end position="116"/>
    </location>
</feature>
<feature type="compositionally biased region" description="Gly residues" evidence="5">
    <location>
        <begin position="11"/>
        <end position="21"/>
    </location>
</feature>
<comment type="subcellular location">
    <subcellularLocation>
        <location evidence="1">Cell membrane</location>
        <topology evidence="1">Multi-pass membrane protein</topology>
    </subcellularLocation>
</comment>
<sequence>MSQTRAPGRPMGRGPGGGGPFAGMMAPVQKPMQFGPSAKRVLGRLRPERGLVALVVLLGVVSVTLSVIGPKLLGEATNIIFDGLISRSSLPGRRRRRSSRASAPTARTTGPTCCRT</sequence>
<evidence type="ECO:0000256" key="6">
    <source>
        <dbReference type="SAM" id="Phobius"/>
    </source>
</evidence>
<proteinExistence type="predicted"/>
<gene>
    <name evidence="7" type="ORF">GCM10025866_34040</name>
</gene>
<evidence type="ECO:0000256" key="1">
    <source>
        <dbReference type="ARBA" id="ARBA00004651"/>
    </source>
</evidence>
<feature type="region of interest" description="Disordered" evidence="5">
    <location>
        <begin position="1"/>
        <end position="30"/>
    </location>
</feature>
<feature type="compositionally biased region" description="Low complexity" evidence="5">
    <location>
        <begin position="1"/>
        <end position="10"/>
    </location>
</feature>
<dbReference type="EMBL" id="AP027731">
    <property type="protein sequence ID" value="BDZ47495.1"/>
    <property type="molecule type" value="Genomic_DNA"/>
</dbReference>
<dbReference type="InterPro" id="IPR036640">
    <property type="entry name" value="ABC1_TM_sf"/>
</dbReference>
<keyword evidence="4 6" id="KW-0472">Membrane</keyword>
<evidence type="ECO:0000256" key="3">
    <source>
        <dbReference type="ARBA" id="ARBA00022989"/>
    </source>
</evidence>
<feature type="transmembrane region" description="Helical" evidence="6">
    <location>
        <begin position="50"/>
        <end position="68"/>
    </location>
</feature>
<keyword evidence="2 6" id="KW-0812">Transmembrane</keyword>
<evidence type="ECO:0000256" key="2">
    <source>
        <dbReference type="ARBA" id="ARBA00022692"/>
    </source>
</evidence>
<name>A0ABM8GGN1_9MICO</name>
<organism evidence="7 8">
    <name type="scientific">Naasia aerilata</name>
    <dbReference type="NCBI Taxonomy" id="1162966"/>
    <lineage>
        <taxon>Bacteria</taxon>
        <taxon>Bacillati</taxon>
        <taxon>Actinomycetota</taxon>
        <taxon>Actinomycetes</taxon>
        <taxon>Micrococcales</taxon>
        <taxon>Microbacteriaceae</taxon>
        <taxon>Naasia</taxon>
    </lineage>
</organism>
<dbReference type="SUPFAM" id="SSF90123">
    <property type="entry name" value="ABC transporter transmembrane region"/>
    <property type="match status" value="1"/>
</dbReference>